<feature type="transmembrane region" description="Helical" evidence="1">
    <location>
        <begin position="558"/>
        <end position="579"/>
    </location>
</feature>
<feature type="transmembrane region" description="Helical" evidence="1">
    <location>
        <begin position="261"/>
        <end position="284"/>
    </location>
</feature>
<protein>
    <submittedName>
        <fullName evidence="3">Uncharacterized protein</fullName>
    </submittedName>
</protein>
<organism evidence="3 4">
    <name type="scientific">Hydrogenispora ethanolica</name>
    <dbReference type="NCBI Taxonomy" id="1082276"/>
    <lineage>
        <taxon>Bacteria</taxon>
        <taxon>Bacillati</taxon>
        <taxon>Bacillota</taxon>
        <taxon>Hydrogenispora</taxon>
    </lineage>
</organism>
<evidence type="ECO:0000313" key="4">
    <source>
        <dbReference type="Proteomes" id="UP000295008"/>
    </source>
</evidence>
<comment type="caution">
    <text evidence="3">The sequence shown here is derived from an EMBL/GenBank/DDBJ whole genome shotgun (WGS) entry which is preliminary data.</text>
</comment>
<feature type="transmembrane region" description="Helical" evidence="1">
    <location>
        <begin position="467"/>
        <end position="484"/>
    </location>
</feature>
<feature type="transmembrane region" description="Helical" evidence="1">
    <location>
        <begin position="528"/>
        <end position="546"/>
    </location>
</feature>
<keyword evidence="4" id="KW-1185">Reference proteome</keyword>
<evidence type="ECO:0000313" key="3">
    <source>
        <dbReference type="EMBL" id="TCL70111.1"/>
    </source>
</evidence>
<feature type="transmembrane region" description="Helical" evidence="1">
    <location>
        <begin position="296"/>
        <end position="314"/>
    </location>
</feature>
<evidence type="ECO:0000256" key="2">
    <source>
        <dbReference type="SAM" id="SignalP"/>
    </source>
</evidence>
<feature type="transmembrane region" description="Helical" evidence="1">
    <location>
        <begin position="422"/>
        <end position="447"/>
    </location>
</feature>
<dbReference type="RefSeq" id="WP_132014197.1">
    <property type="nucleotide sequence ID" value="NZ_SLUN01000010.1"/>
</dbReference>
<feature type="chain" id="PRO_5039324429" evidence="2">
    <location>
        <begin position="27"/>
        <end position="618"/>
    </location>
</feature>
<keyword evidence="1" id="KW-1133">Transmembrane helix</keyword>
<feature type="signal peptide" evidence="2">
    <location>
        <begin position="1"/>
        <end position="26"/>
    </location>
</feature>
<dbReference type="Proteomes" id="UP000295008">
    <property type="component" value="Unassembled WGS sequence"/>
</dbReference>
<feature type="transmembrane region" description="Helical" evidence="1">
    <location>
        <begin position="320"/>
        <end position="341"/>
    </location>
</feature>
<name>A0A4R1RU74_HYDET</name>
<dbReference type="EMBL" id="SLUN01000010">
    <property type="protein sequence ID" value="TCL70111.1"/>
    <property type="molecule type" value="Genomic_DNA"/>
</dbReference>
<feature type="transmembrane region" description="Helical" evidence="1">
    <location>
        <begin position="585"/>
        <end position="604"/>
    </location>
</feature>
<feature type="transmembrane region" description="Helical" evidence="1">
    <location>
        <begin position="386"/>
        <end position="410"/>
    </location>
</feature>
<keyword evidence="1" id="KW-0472">Membrane</keyword>
<feature type="transmembrane region" description="Helical" evidence="1">
    <location>
        <begin position="496"/>
        <end position="516"/>
    </location>
</feature>
<evidence type="ECO:0000256" key="1">
    <source>
        <dbReference type="SAM" id="Phobius"/>
    </source>
</evidence>
<keyword evidence="2" id="KW-0732">Signal</keyword>
<proteinExistence type="predicted"/>
<feature type="transmembrane region" description="Helical" evidence="1">
    <location>
        <begin position="348"/>
        <end position="366"/>
    </location>
</feature>
<gene>
    <name evidence="3" type="ORF">EDC14_1010100</name>
</gene>
<sequence length="618" mass="65872">MRQRSLPLSILLLLTLCLIWASPAQGSAAAPGKQLIMIELPGLELAELPGDLPHLARLAAEGSVGLMPVPRRIGSGENSLGDSLLGKLAMGPAVTVARDASGLTYRRLSAGRTEIIILRSSIPGEAASFRRVFGEYAPLPGYRELWKSHDRFVGRLMAAEDSTERTFLLYSCPALRHPNPALPEPRLATVILNGSGWGGGVLYSPGTRRKGFITYNDLRQAILHTLNPASRPSIRLKPAAGSWRAVARSRRPLLQNYLVRWPLLTGYGYGLLGVILFLAAGWWLRLPASVMRVPAWLYLYLLTFPAAFSLESLLDPIHWRTIVGLTLALTAALFALCYSMAGRDMLRTLALIALFTVVLVCGDALGNGRLGAKSFLGYSVVTGGRFYGIGNESMGILLGAYIVAVSVLLPKLGRSGRAALEPAAWLIGLLLVLPCCGADVGGGITALLGLGMTNSLWLKEPLRLPRLARLGGVTLAFLALAGAWDLTFGRETPSHLGQLILAVQVHGGAAFLTMAGRKLAMNLGLLTQTPLTVVLIALLLAIPYLYRHPPAALRKFIAGNAAIASGFTGICLTALIGFLVNDSGIASAALTFMFGLGMLFAVWIRDRTGNAGPPETGP</sequence>
<keyword evidence="1" id="KW-0812">Transmembrane</keyword>
<dbReference type="OrthoDB" id="3199331at2"/>
<reference evidence="3 4" key="1">
    <citation type="submission" date="2019-03" db="EMBL/GenBank/DDBJ databases">
        <title>Genomic Encyclopedia of Type Strains, Phase IV (KMG-IV): sequencing the most valuable type-strain genomes for metagenomic binning, comparative biology and taxonomic classification.</title>
        <authorList>
            <person name="Goeker M."/>
        </authorList>
    </citation>
    <scope>NUCLEOTIDE SEQUENCE [LARGE SCALE GENOMIC DNA]</scope>
    <source>
        <strain evidence="3 4">LX-B</strain>
    </source>
</reference>
<dbReference type="AlphaFoldDB" id="A0A4R1RU74"/>
<accession>A0A4R1RU74</accession>